<gene>
    <name evidence="1" type="ORF">SAMN04487995_0643</name>
</gene>
<sequence>MENPDEIIIPESVTAVFMSRDSSERAYDELIYRGYKPDEITVLISNETRDKHFRDGSNSDLTTKTLENAGLGSAIGGTVGAVTGAIAAIGTAVVIPGLGIAVAGPILASLTGAGAGGLTGGIIGALVGSGVPKHHAEHFDKSLQEGGIIIGFKPKTVSDRIDIITSWNKYGGRQIHED</sequence>
<evidence type="ECO:0000313" key="2">
    <source>
        <dbReference type="Proteomes" id="UP000199532"/>
    </source>
</evidence>
<name>A0A1H6QRP8_9BACT</name>
<keyword evidence="2" id="KW-1185">Reference proteome</keyword>
<evidence type="ECO:0000313" key="1">
    <source>
        <dbReference type="EMBL" id="SEI42887.1"/>
    </source>
</evidence>
<dbReference type="InterPro" id="IPR052948">
    <property type="entry name" value="Low_temp-induced_all0457"/>
</dbReference>
<proteinExistence type="predicted"/>
<evidence type="ECO:0008006" key="3">
    <source>
        <dbReference type="Google" id="ProtNLM"/>
    </source>
</evidence>
<dbReference type="Proteomes" id="UP000199532">
    <property type="component" value="Unassembled WGS sequence"/>
</dbReference>
<dbReference type="PANTHER" id="PTHR36109:SF2">
    <property type="entry name" value="MEMBRANE PROTEIN"/>
    <property type="match status" value="1"/>
</dbReference>
<organism evidence="1 2">
    <name type="scientific">Dyadobacter koreensis</name>
    <dbReference type="NCBI Taxonomy" id="408657"/>
    <lineage>
        <taxon>Bacteria</taxon>
        <taxon>Pseudomonadati</taxon>
        <taxon>Bacteroidota</taxon>
        <taxon>Cytophagia</taxon>
        <taxon>Cytophagales</taxon>
        <taxon>Spirosomataceae</taxon>
        <taxon>Dyadobacter</taxon>
    </lineage>
</organism>
<accession>A0A1H6QRP8</accession>
<dbReference type="PANTHER" id="PTHR36109">
    <property type="entry name" value="MEMBRANE PROTEIN-RELATED"/>
    <property type="match status" value="1"/>
</dbReference>
<dbReference type="STRING" id="408657.SAMN04487995_0643"/>
<dbReference type="OrthoDB" id="282393at2"/>
<dbReference type="EMBL" id="FNXY01000001">
    <property type="protein sequence ID" value="SEI42887.1"/>
    <property type="molecule type" value="Genomic_DNA"/>
</dbReference>
<dbReference type="AlphaFoldDB" id="A0A1H6QRP8"/>
<dbReference type="RefSeq" id="WP_090331855.1">
    <property type="nucleotide sequence ID" value="NZ_FNXY01000001.1"/>
</dbReference>
<reference evidence="1 2" key="1">
    <citation type="submission" date="2016-10" db="EMBL/GenBank/DDBJ databases">
        <authorList>
            <person name="de Groot N.N."/>
        </authorList>
    </citation>
    <scope>NUCLEOTIDE SEQUENCE [LARGE SCALE GENOMIC DNA]</scope>
    <source>
        <strain evidence="1 2">DSM 19938</strain>
    </source>
</reference>
<protein>
    <recommendedName>
        <fullName evidence="3">Heat induced stress protein YflT</fullName>
    </recommendedName>
</protein>